<dbReference type="Gene3D" id="2.40.50.870">
    <property type="entry name" value="Protein of unknown function (DUF3299)"/>
    <property type="match status" value="1"/>
</dbReference>
<comment type="caution">
    <text evidence="1">The sequence shown here is derived from an EMBL/GenBank/DDBJ whole genome shotgun (WGS) entry which is preliminary data.</text>
</comment>
<sequence length="238" mass="25844">MRRLLILLVLLVMSGLVLGMGAGMTPGLVRFVSSLATNVTERTRAAVGAFDGSNTNYRIGERLQTAPPKQPVTSVSASQAPFKEVSWFALAPKGWDPMKTLNATVGELNDADPRAMDALQKLRDEWDSAPTEPTMNGARIRIAGFVVPLEGERGKVNEFLLVPYFGACIHTPPPPANQIIHVFADKPLQNVQMMDTVWVSGTLEIARSRTAENTMGLAGSVGYRMKAEIAAPYVRPPR</sequence>
<protein>
    <recommendedName>
        <fullName evidence="3">DUF3299 domain-containing protein</fullName>
    </recommendedName>
</protein>
<accession>A0ABP7TYJ2</accession>
<dbReference type="EMBL" id="BAAAZE010000014">
    <property type="protein sequence ID" value="GAA4033183.1"/>
    <property type="molecule type" value="Genomic_DNA"/>
</dbReference>
<organism evidence="1 2">
    <name type="scientific">Actimicrobium antarcticum</name>
    <dbReference type="NCBI Taxonomy" id="1051899"/>
    <lineage>
        <taxon>Bacteria</taxon>
        <taxon>Pseudomonadati</taxon>
        <taxon>Pseudomonadota</taxon>
        <taxon>Betaproteobacteria</taxon>
        <taxon>Burkholderiales</taxon>
        <taxon>Oxalobacteraceae</taxon>
        <taxon>Actimicrobium</taxon>
    </lineage>
</organism>
<proteinExistence type="predicted"/>
<evidence type="ECO:0000313" key="2">
    <source>
        <dbReference type="Proteomes" id="UP001501353"/>
    </source>
</evidence>
<reference evidence="2" key="1">
    <citation type="journal article" date="2019" name="Int. J. Syst. Evol. Microbiol.">
        <title>The Global Catalogue of Microorganisms (GCM) 10K type strain sequencing project: providing services to taxonomists for standard genome sequencing and annotation.</title>
        <authorList>
            <consortium name="The Broad Institute Genomics Platform"/>
            <consortium name="The Broad Institute Genome Sequencing Center for Infectious Disease"/>
            <person name="Wu L."/>
            <person name="Ma J."/>
        </authorList>
    </citation>
    <scope>NUCLEOTIDE SEQUENCE [LARGE SCALE GENOMIC DNA]</scope>
    <source>
        <strain evidence="2">JCM 16673</strain>
    </source>
</reference>
<dbReference type="RefSeq" id="WP_344765403.1">
    <property type="nucleotide sequence ID" value="NZ_BAAAZE010000014.1"/>
</dbReference>
<evidence type="ECO:0008006" key="3">
    <source>
        <dbReference type="Google" id="ProtNLM"/>
    </source>
</evidence>
<dbReference type="InterPro" id="IPR021727">
    <property type="entry name" value="DUF3299"/>
</dbReference>
<dbReference type="Pfam" id="PF11736">
    <property type="entry name" value="DUF3299"/>
    <property type="match status" value="1"/>
</dbReference>
<dbReference type="Proteomes" id="UP001501353">
    <property type="component" value="Unassembled WGS sequence"/>
</dbReference>
<name>A0ABP7TYJ2_9BURK</name>
<keyword evidence="2" id="KW-1185">Reference proteome</keyword>
<gene>
    <name evidence="1" type="ORF">GCM10022212_35380</name>
</gene>
<evidence type="ECO:0000313" key="1">
    <source>
        <dbReference type="EMBL" id="GAA4033183.1"/>
    </source>
</evidence>